<dbReference type="AlphaFoldDB" id="A0AAD5X9E2"/>
<proteinExistence type="predicted"/>
<organism evidence="2 3">
    <name type="scientific">Rhizophlyctis rosea</name>
    <dbReference type="NCBI Taxonomy" id="64517"/>
    <lineage>
        <taxon>Eukaryota</taxon>
        <taxon>Fungi</taxon>
        <taxon>Fungi incertae sedis</taxon>
        <taxon>Chytridiomycota</taxon>
        <taxon>Chytridiomycota incertae sedis</taxon>
        <taxon>Chytridiomycetes</taxon>
        <taxon>Rhizophlyctidales</taxon>
        <taxon>Rhizophlyctidaceae</taxon>
        <taxon>Rhizophlyctis</taxon>
    </lineage>
</organism>
<feature type="compositionally biased region" description="Basic and acidic residues" evidence="1">
    <location>
        <begin position="1"/>
        <end position="12"/>
    </location>
</feature>
<sequence length="658" mass="73254">MTTHQNEFDVHDVATAGSDDGNDSEWATDNSERDSIGASSDSDREDSSYEYESSSDADSNSDSDSHMNGNYFEYASDTELAPINAGRRSYGKYEGDADDSISFWPDDIKNIEWPKDLHSDLALKLKVSAYTYFQQGGPSDGFKIGVGIMKGMAETLSCWLEAEKEKPKVAVPSPTKEPSSVPIGGLQIPMNADIWSAIASWIIDSATLSELSKSCRSIYGATAARIWSTISLDPILPTRTLNIILVLLSNPRKPARHIRSLRFSHFDKNHSDQPQEWDGDKKQFQDLCNLEDLFLVILSNLLPNLQKIEIARFGVYLHSLKRIINKHTFVKTIQTSGPAVVSLGDPVFWLQDAARDISITRAEESDDGKSVDEITTTSRNPLETIDLSQLRHEYSQEFYKDLVDWDFPELKSLNLSFTTLGDAAVRKLFTKAMKVEKLALGLHINDRGGPGSGVPSGDSYPQYGSLMTSLNRTMLPLLDTLILDCVDKGTTHFFDLLFLFPNLRVLSLTVAFAADEEHLTCSLLNQRIRPASLHTLELRGPVDSGFFQTILPVIGSTLRRLAIAELRGCAMKDQILFSVAAHCRDLETLLLDRRGDGQTVQGFVEVLGQCRRVKIGWCDAVPGPAWEGGMRVMEWLREGGKLYKEGWGRVARSLRDLE</sequence>
<evidence type="ECO:0000313" key="2">
    <source>
        <dbReference type="EMBL" id="KAJ3056156.1"/>
    </source>
</evidence>
<keyword evidence="3" id="KW-1185">Reference proteome</keyword>
<feature type="compositionally biased region" description="Basic and acidic residues" evidence="1">
    <location>
        <begin position="30"/>
        <end position="47"/>
    </location>
</feature>
<dbReference type="EMBL" id="JADGJD010000043">
    <property type="protein sequence ID" value="KAJ3056156.1"/>
    <property type="molecule type" value="Genomic_DNA"/>
</dbReference>
<feature type="region of interest" description="Disordered" evidence="1">
    <location>
        <begin position="1"/>
        <end position="70"/>
    </location>
</feature>
<dbReference type="SUPFAM" id="SSF52047">
    <property type="entry name" value="RNI-like"/>
    <property type="match status" value="1"/>
</dbReference>
<name>A0AAD5X9E2_9FUNG</name>
<dbReference type="Gene3D" id="3.80.10.10">
    <property type="entry name" value="Ribonuclease Inhibitor"/>
    <property type="match status" value="1"/>
</dbReference>
<evidence type="ECO:0000313" key="3">
    <source>
        <dbReference type="Proteomes" id="UP001212841"/>
    </source>
</evidence>
<dbReference type="InterPro" id="IPR032675">
    <property type="entry name" value="LRR_dom_sf"/>
</dbReference>
<gene>
    <name evidence="2" type="ORF">HK097_007880</name>
</gene>
<dbReference type="Proteomes" id="UP001212841">
    <property type="component" value="Unassembled WGS sequence"/>
</dbReference>
<evidence type="ECO:0000256" key="1">
    <source>
        <dbReference type="SAM" id="MobiDB-lite"/>
    </source>
</evidence>
<protein>
    <submittedName>
        <fullName evidence="2">Uncharacterized protein</fullName>
    </submittedName>
</protein>
<comment type="caution">
    <text evidence="2">The sequence shown here is derived from an EMBL/GenBank/DDBJ whole genome shotgun (WGS) entry which is preliminary data.</text>
</comment>
<accession>A0AAD5X9E2</accession>
<reference evidence="2" key="1">
    <citation type="submission" date="2020-05" db="EMBL/GenBank/DDBJ databases">
        <title>Phylogenomic resolution of chytrid fungi.</title>
        <authorList>
            <person name="Stajich J.E."/>
            <person name="Amses K."/>
            <person name="Simmons R."/>
            <person name="Seto K."/>
            <person name="Myers J."/>
            <person name="Bonds A."/>
            <person name="Quandt C.A."/>
            <person name="Barry K."/>
            <person name="Liu P."/>
            <person name="Grigoriev I."/>
            <person name="Longcore J.E."/>
            <person name="James T.Y."/>
        </authorList>
    </citation>
    <scope>NUCLEOTIDE SEQUENCE</scope>
    <source>
        <strain evidence="2">JEL0318</strain>
    </source>
</reference>